<organism evidence="1 2">
    <name type="scientific">candidate division WS6 bacterium GW2011_GWF2_39_15</name>
    <dbReference type="NCBI Taxonomy" id="1619100"/>
    <lineage>
        <taxon>Bacteria</taxon>
        <taxon>Candidatus Dojkabacteria</taxon>
    </lineage>
</organism>
<name>A0A0G0QVX5_9BACT</name>
<comment type="caution">
    <text evidence="1">The sequence shown here is derived from an EMBL/GenBank/DDBJ whole genome shotgun (WGS) entry which is preliminary data.</text>
</comment>
<dbReference type="AlphaFoldDB" id="A0A0G0QVX5"/>
<proteinExistence type="predicted"/>
<gene>
    <name evidence="1" type="ORF">UT34_C0002G0279</name>
</gene>
<dbReference type="STRING" id="1619100.UT34_C0002G0279"/>
<accession>A0A0G0QVX5</accession>
<reference evidence="1 2" key="1">
    <citation type="journal article" date="2015" name="Nature">
        <title>rRNA introns, odd ribosomes, and small enigmatic genomes across a large radiation of phyla.</title>
        <authorList>
            <person name="Brown C.T."/>
            <person name="Hug L.A."/>
            <person name="Thomas B.C."/>
            <person name="Sharon I."/>
            <person name="Castelle C.J."/>
            <person name="Singh A."/>
            <person name="Wilkins M.J."/>
            <person name="Williams K.H."/>
            <person name="Banfield J.F."/>
        </authorList>
    </citation>
    <scope>NUCLEOTIDE SEQUENCE [LARGE SCALE GENOMIC DNA]</scope>
</reference>
<evidence type="ECO:0000313" key="1">
    <source>
        <dbReference type="EMBL" id="KKR05772.1"/>
    </source>
</evidence>
<protein>
    <submittedName>
        <fullName evidence="1">Uncharacterized protein</fullName>
    </submittedName>
</protein>
<dbReference type="Proteomes" id="UP000034799">
    <property type="component" value="Unassembled WGS sequence"/>
</dbReference>
<dbReference type="EMBL" id="LBWK01000002">
    <property type="protein sequence ID" value="KKR05772.1"/>
    <property type="molecule type" value="Genomic_DNA"/>
</dbReference>
<sequence>MRPKSRIERSEFESDPITALKGYYPDRDDVTVVLAVEIEKAFDEGELLEYPPRIIFLEQKQAVLKIDWSAVLCCLRSFEKKYGYFPREANLPYHNPNLSLLPDERVRVQEMIENRLKEYNIRLMFSGQVFFM</sequence>
<evidence type="ECO:0000313" key="2">
    <source>
        <dbReference type="Proteomes" id="UP000034799"/>
    </source>
</evidence>